<evidence type="ECO:0000313" key="2">
    <source>
        <dbReference type="EMBL" id="QUH23135.1"/>
    </source>
</evidence>
<dbReference type="InterPro" id="IPR015419">
    <property type="entry name" value="CTAG/Pcc1"/>
</dbReference>
<reference evidence="2" key="1">
    <citation type="submission" date="2020-07" db="EMBL/GenBank/DDBJ databases">
        <title>Methanobacterium. sp. MethCan genome.</title>
        <authorList>
            <person name="Postec A."/>
            <person name="Quemeneur M."/>
        </authorList>
    </citation>
    <scope>NUCLEOTIDE SEQUENCE</scope>
    <source>
        <strain evidence="2">MethCAN</strain>
    </source>
</reference>
<evidence type="ECO:0000313" key="3">
    <source>
        <dbReference type="Proteomes" id="UP000681041"/>
    </source>
</evidence>
<gene>
    <name evidence="2" type="ORF">HYG87_04795</name>
</gene>
<dbReference type="NCBIfam" id="NF011470">
    <property type="entry name" value="PRK14887.1"/>
    <property type="match status" value="1"/>
</dbReference>
<comment type="similarity">
    <text evidence="1">Belongs to the CTAG/PCC1 family.</text>
</comment>
<name>A0A8T8K6K5_9EURY</name>
<accession>A0A8T8K6K5</accession>
<dbReference type="KEGG" id="meme:HYG87_04795"/>
<dbReference type="GeneID" id="64820058"/>
<dbReference type="Pfam" id="PF09341">
    <property type="entry name" value="Pcc1"/>
    <property type="match status" value="1"/>
</dbReference>
<evidence type="ECO:0000256" key="1">
    <source>
        <dbReference type="ARBA" id="ARBA00007073"/>
    </source>
</evidence>
<proteinExistence type="inferred from homology"/>
<evidence type="ECO:0008006" key="4">
    <source>
        <dbReference type="Google" id="ProtNLM"/>
    </source>
</evidence>
<protein>
    <recommendedName>
        <fullName evidence="4">KEOPS complex subunit</fullName>
    </recommendedName>
</protein>
<dbReference type="AlphaFoldDB" id="A0A8T8K6K5"/>
<dbReference type="OrthoDB" id="81933at2157"/>
<dbReference type="Proteomes" id="UP000681041">
    <property type="component" value="Chromosome"/>
</dbReference>
<dbReference type="RefSeq" id="WP_211534082.1">
    <property type="nucleotide sequence ID" value="NZ_CP058560.1"/>
</dbReference>
<keyword evidence="3" id="KW-1185">Reference proteome</keyword>
<dbReference type="EMBL" id="CP058560">
    <property type="protein sequence ID" value="QUH23135.1"/>
    <property type="molecule type" value="Genomic_DNA"/>
</dbReference>
<organism evidence="2 3">
    <name type="scientific">Methanobacterium alkalithermotolerans</name>
    <dbReference type="NCBI Taxonomy" id="2731220"/>
    <lineage>
        <taxon>Archaea</taxon>
        <taxon>Methanobacteriati</taxon>
        <taxon>Methanobacteriota</taxon>
        <taxon>Methanomada group</taxon>
        <taxon>Methanobacteria</taxon>
        <taxon>Methanobacteriales</taxon>
        <taxon>Methanobacteriaceae</taxon>
        <taxon>Methanobacterium</taxon>
    </lineage>
</organism>
<sequence length="75" mass="8562">MNFKADIKLEYKTKKQAQIALESLKPDNINYVNSKIQGSTLIFKLSGESIRSFLASADDLIFCEMVVEKMLNEMK</sequence>